<evidence type="ECO:0000256" key="1">
    <source>
        <dbReference type="ARBA" id="ARBA00005558"/>
    </source>
</evidence>
<dbReference type="Gene3D" id="4.10.220.110">
    <property type="match status" value="1"/>
</dbReference>
<reference evidence="3 4" key="1">
    <citation type="submission" date="2019-09" db="EMBL/GenBank/DDBJ databases">
        <title>Ecophysiology of the spiral-shaped methanotroph Methylospira mobilis as revealed by the complete genome sequence.</title>
        <authorList>
            <person name="Oshkin I.Y."/>
            <person name="Dedysh S.N."/>
            <person name="Miroshnikov K."/>
            <person name="Danilova O.V."/>
            <person name="Hakobyan A."/>
            <person name="Liesack W."/>
        </authorList>
    </citation>
    <scope>NUCLEOTIDE SEQUENCE [LARGE SCALE GENOMIC DNA]</scope>
    <source>
        <strain evidence="3 4">Shm1</strain>
    </source>
</reference>
<dbReference type="SUPFAM" id="SSF69255">
    <property type="entry name" value="gp5 N-terminal domain-like"/>
    <property type="match status" value="1"/>
</dbReference>
<dbReference type="InterPro" id="IPR006531">
    <property type="entry name" value="Gp5/Vgr_OB"/>
</dbReference>
<dbReference type="Pfam" id="PF04717">
    <property type="entry name" value="Phage_base_V"/>
    <property type="match status" value="1"/>
</dbReference>
<name>A0A5Q0BDT8_9GAMM</name>
<dbReference type="Proteomes" id="UP000325755">
    <property type="component" value="Chromosome"/>
</dbReference>
<dbReference type="AlphaFoldDB" id="A0A5Q0BDT8"/>
<dbReference type="NCBIfam" id="TIGR01646">
    <property type="entry name" value="vgr_GE"/>
    <property type="match status" value="1"/>
</dbReference>
<protein>
    <submittedName>
        <fullName evidence="3">Type VI secretion system tip protein VgrG</fullName>
    </submittedName>
</protein>
<dbReference type="InParanoid" id="A0A5Q0BDT8"/>
<evidence type="ECO:0000313" key="3">
    <source>
        <dbReference type="EMBL" id="QFY41699.1"/>
    </source>
</evidence>
<dbReference type="Gene3D" id="2.40.50.230">
    <property type="entry name" value="Gp5 N-terminal domain"/>
    <property type="match status" value="1"/>
</dbReference>
<gene>
    <name evidence="3" type="primary">tssI</name>
    <name evidence="3" type="ORF">F6R98_02870</name>
</gene>
<dbReference type="OrthoDB" id="9762420at2"/>
<accession>A0A5Q0BDT8</accession>
<comment type="similarity">
    <text evidence="1">Belongs to the VgrG protein family.</text>
</comment>
<dbReference type="Pfam" id="PF05954">
    <property type="entry name" value="Phage_GPD"/>
    <property type="match status" value="1"/>
</dbReference>
<dbReference type="InterPro" id="IPR037026">
    <property type="entry name" value="Vgr_OB-fold_dom_sf"/>
</dbReference>
<proteinExistence type="inferred from homology"/>
<dbReference type="InterPro" id="IPR006533">
    <property type="entry name" value="T6SS_Vgr_RhsGE"/>
</dbReference>
<dbReference type="NCBIfam" id="TIGR03361">
    <property type="entry name" value="VI_Rhs_Vgr"/>
    <property type="match status" value="1"/>
</dbReference>
<evidence type="ECO:0000259" key="2">
    <source>
        <dbReference type="Pfam" id="PF04717"/>
    </source>
</evidence>
<dbReference type="InterPro" id="IPR017847">
    <property type="entry name" value="T6SS_RhsGE_Vgr_subset"/>
</dbReference>
<dbReference type="EMBL" id="CP044205">
    <property type="protein sequence ID" value="QFY41699.1"/>
    <property type="molecule type" value="Genomic_DNA"/>
</dbReference>
<dbReference type="SUPFAM" id="SSF69349">
    <property type="entry name" value="Phage fibre proteins"/>
    <property type="match status" value="1"/>
</dbReference>
<dbReference type="RefSeq" id="WP_153247683.1">
    <property type="nucleotide sequence ID" value="NZ_CP044205.1"/>
</dbReference>
<dbReference type="SUPFAM" id="SSF69279">
    <property type="entry name" value="Phage tail proteins"/>
    <property type="match status" value="2"/>
</dbReference>
<dbReference type="Gene3D" id="3.55.50.10">
    <property type="entry name" value="Baseplate protein-like domains"/>
    <property type="match status" value="1"/>
</dbReference>
<dbReference type="KEGG" id="mmob:F6R98_02870"/>
<organism evidence="3 4">
    <name type="scientific">Candidatus Methylospira mobilis</name>
    <dbReference type="NCBI Taxonomy" id="1808979"/>
    <lineage>
        <taxon>Bacteria</taxon>
        <taxon>Pseudomonadati</taxon>
        <taxon>Pseudomonadota</taxon>
        <taxon>Gammaproteobacteria</taxon>
        <taxon>Methylococcales</taxon>
        <taxon>Methylococcaceae</taxon>
        <taxon>Candidatus Methylospira</taxon>
    </lineage>
</organism>
<feature type="domain" description="Gp5/Type VI secretion system Vgr protein OB-fold" evidence="2">
    <location>
        <begin position="407"/>
        <end position="475"/>
    </location>
</feature>
<dbReference type="Gene3D" id="2.30.110.50">
    <property type="match status" value="1"/>
</dbReference>
<sequence>MPENNDSLFSNRRYAFSVDGLSPQSFEVVRFDGEEAMSTLYRFDLLLASTDSDIDEGALITQTAQFSLNDGVEGGHPTVYRGLVQSFIYQYQISGWTFYRATLTPKLWLLDTFYLSEIYLEKTRPEIFLTIMSNAGFTFDDVDVRFLEIPDHPRREFICQYQESYLTFIARWTERVGIYWWFEDVDGKEKVVFCNNRMGHREEALLLHYRPPGELDALIGKQRRIQSLELEARNLPKTIVIRDYNEQRAGMAIMGTTTVDPNGSGEVHIFGEHLQNNDEAAQFVALRAEGFRCRKHIYRGSSTATGLRCGEFMTVQGHPRSRFNQRYLVTGVRHRGSQSGLLLEGLSVPVEIDANRSGDFYLAEITAIPANVQFRPEITHPWPKIEGTMTGFIDAEGSGKYAELNENGEYKVQLPYDITEKSAKKASAWIRMASPYAGVDDGGSGHGMHFPLHKGAEVLLSFRNGNPDKPVIIGAVTNSITPNMVTNENQTQSVIHTAGGNSLEFHDEEGRQGIHFFSPVADTQFSLGAPLLSAGSVSAAASSNSTTTEGIHFETDGSFTIAAMDVLSNVGGSSTINVAGAATTLTEGAFTLATLGLTTNAAIGGNINFSLAYNFIQNIGPAYEYNATAKYRIAPVAVNATVSQIDAVTTKLKNTVTDVNTALNTINSNVNKVVTDVTNVNNAVTKMQDTATSVKNEGTGITSCLSRIFTSATHVANSAAKVSVTASEVKTNVVSSTSGVQIFMP</sequence>
<evidence type="ECO:0000313" key="4">
    <source>
        <dbReference type="Proteomes" id="UP000325755"/>
    </source>
</evidence>
<keyword evidence="4" id="KW-1185">Reference proteome</keyword>